<organism evidence="2">
    <name type="scientific">viral metagenome</name>
    <dbReference type="NCBI Taxonomy" id="1070528"/>
    <lineage>
        <taxon>unclassified sequences</taxon>
        <taxon>metagenomes</taxon>
        <taxon>organismal metagenomes</taxon>
    </lineage>
</organism>
<sequence>MKLFSDISNFNNVSDYLPILNGILFVETFIIFFTLHNFFRSKKLTFWYQKFQLSAVLADVTIVFLVIILTRFLYPFFFSQFSLILFILLALFLQITHDILFYKFFTWVPRGINAMLDVFKDYATEIKQKAIIGDSMIMIFSSLLASHFATYSFNMNIINLIFTLYFIPYVLFIKY</sequence>
<reference evidence="2" key="1">
    <citation type="journal article" date="2020" name="Nature">
        <title>Giant virus diversity and host interactions through global metagenomics.</title>
        <authorList>
            <person name="Schulz F."/>
            <person name="Roux S."/>
            <person name="Paez-Espino D."/>
            <person name="Jungbluth S."/>
            <person name="Walsh D.A."/>
            <person name="Denef V.J."/>
            <person name="McMahon K.D."/>
            <person name="Konstantinidis K.T."/>
            <person name="Eloe-Fadrosh E.A."/>
            <person name="Kyrpides N.C."/>
            <person name="Woyke T."/>
        </authorList>
    </citation>
    <scope>NUCLEOTIDE SEQUENCE</scope>
    <source>
        <strain evidence="2">GVMAG-M-3300022752-39</strain>
    </source>
</reference>
<dbReference type="EMBL" id="MN739489">
    <property type="protein sequence ID" value="QHT07943.1"/>
    <property type="molecule type" value="Genomic_DNA"/>
</dbReference>
<evidence type="ECO:0000256" key="1">
    <source>
        <dbReference type="SAM" id="Phobius"/>
    </source>
</evidence>
<protein>
    <submittedName>
        <fullName evidence="2">Uncharacterized protein</fullName>
    </submittedName>
</protein>
<accession>A0A6C0CUK5</accession>
<evidence type="ECO:0000313" key="2">
    <source>
        <dbReference type="EMBL" id="QHT07943.1"/>
    </source>
</evidence>
<keyword evidence="1" id="KW-1133">Transmembrane helix</keyword>
<keyword evidence="1" id="KW-0812">Transmembrane</keyword>
<feature type="transmembrane region" description="Helical" evidence="1">
    <location>
        <begin position="51"/>
        <end position="70"/>
    </location>
</feature>
<feature type="transmembrane region" description="Helical" evidence="1">
    <location>
        <begin position="155"/>
        <end position="173"/>
    </location>
</feature>
<proteinExistence type="predicted"/>
<feature type="transmembrane region" description="Helical" evidence="1">
    <location>
        <begin position="130"/>
        <end position="149"/>
    </location>
</feature>
<dbReference type="AlphaFoldDB" id="A0A6C0CUK5"/>
<feature type="transmembrane region" description="Helical" evidence="1">
    <location>
        <begin position="20"/>
        <end position="39"/>
    </location>
</feature>
<name>A0A6C0CUK5_9ZZZZ</name>
<keyword evidence="1" id="KW-0472">Membrane</keyword>
<feature type="transmembrane region" description="Helical" evidence="1">
    <location>
        <begin position="76"/>
        <end position="95"/>
    </location>
</feature>